<keyword evidence="8" id="KW-0547">Nucleotide-binding</keyword>
<keyword evidence="17" id="KW-1185">Reference proteome</keyword>
<comment type="caution">
    <text evidence="16">The sequence shown here is derived from an EMBL/GenBank/DDBJ whole genome shotgun (WGS) entry which is preliminary data.</text>
</comment>
<comment type="cofactor">
    <cofactor evidence="1">
        <name>Mg(2+)</name>
        <dbReference type="ChEBI" id="CHEBI:18420"/>
    </cofactor>
</comment>
<comment type="catalytic activity">
    <reaction evidence="14">
        <text>beta-D-fructose 6-phosphate + ATP = beta-D-fructose 1,6-bisphosphate + ADP + H(+)</text>
        <dbReference type="Rhea" id="RHEA:16109"/>
        <dbReference type="ChEBI" id="CHEBI:15378"/>
        <dbReference type="ChEBI" id="CHEBI:30616"/>
        <dbReference type="ChEBI" id="CHEBI:32966"/>
        <dbReference type="ChEBI" id="CHEBI:57634"/>
        <dbReference type="ChEBI" id="CHEBI:456216"/>
        <dbReference type="EC" id="2.7.1.11"/>
    </reaction>
</comment>
<gene>
    <name evidence="16" type="ORF">CEX98_08870</name>
</gene>
<dbReference type="Proteomes" id="UP000228621">
    <property type="component" value="Unassembled WGS sequence"/>
</dbReference>
<evidence type="ECO:0000256" key="3">
    <source>
        <dbReference type="ARBA" id="ARBA00004679"/>
    </source>
</evidence>
<protein>
    <recommendedName>
        <fullName evidence="4">6-phosphofructokinase</fullName>
        <ecNumber evidence="4">2.7.1.11</ecNumber>
    </recommendedName>
</protein>
<dbReference type="PANTHER" id="PTHR13697:SF4">
    <property type="entry name" value="ATP-DEPENDENT 6-PHOSPHOFRUCTOKINASE"/>
    <property type="match status" value="1"/>
</dbReference>
<dbReference type="GO" id="GO:0005945">
    <property type="term" value="C:6-phosphofructokinase complex"/>
    <property type="evidence" value="ECO:0007669"/>
    <property type="project" value="TreeGrafter"/>
</dbReference>
<dbReference type="RefSeq" id="WP_099641729.1">
    <property type="nucleotide sequence ID" value="NZ_NKHF01000040.1"/>
</dbReference>
<keyword evidence="12" id="KW-0324">Glycolysis</keyword>
<evidence type="ECO:0000256" key="12">
    <source>
        <dbReference type="ARBA" id="ARBA00023152"/>
    </source>
</evidence>
<dbReference type="NCBIfam" id="NF002872">
    <property type="entry name" value="PRK03202.1"/>
    <property type="match status" value="1"/>
</dbReference>
<evidence type="ECO:0000256" key="14">
    <source>
        <dbReference type="ARBA" id="ARBA00048070"/>
    </source>
</evidence>
<comment type="similarity">
    <text evidence="13">Belongs to the phosphofructokinase type A (PFKA) family.</text>
</comment>
<dbReference type="Gene3D" id="3.40.50.450">
    <property type="match status" value="1"/>
</dbReference>
<dbReference type="PIRSF" id="PIRSF000532">
    <property type="entry name" value="ATP_PFK_prok"/>
    <property type="match status" value="1"/>
</dbReference>
<dbReference type="GO" id="GO:0005524">
    <property type="term" value="F:ATP binding"/>
    <property type="evidence" value="ECO:0007669"/>
    <property type="project" value="UniProtKB-KW"/>
</dbReference>
<evidence type="ECO:0000256" key="5">
    <source>
        <dbReference type="ARBA" id="ARBA00022490"/>
    </source>
</evidence>
<dbReference type="GO" id="GO:0030388">
    <property type="term" value="P:fructose 1,6-bisphosphate metabolic process"/>
    <property type="evidence" value="ECO:0007669"/>
    <property type="project" value="TreeGrafter"/>
</dbReference>
<evidence type="ECO:0000256" key="2">
    <source>
        <dbReference type="ARBA" id="ARBA00004496"/>
    </source>
</evidence>
<dbReference type="InterPro" id="IPR000023">
    <property type="entry name" value="Phosphofructokinase_dom"/>
</dbReference>
<reference evidence="17" key="1">
    <citation type="journal article" date="2019" name="Genome Announc.">
        <title>Draft Genome Sequence of Pseudoalteromonas piscicida Strain 36Y ROTHPW, an Hypersaline Seawater Isolate from the South Coast of Sonora, Mexico.</title>
        <authorList>
            <person name="Sanchez-Diaz R."/>
            <person name="Molina-Garza Z.J."/>
            <person name="Cruz-Suarez L.E."/>
            <person name="Selvin J."/>
            <person name="Kiran G.S."/>
            <person name="Ibarra-Gamez J.C."/>
            <person name="Gomez-Gil B."/>
            <person name="Galaviz-Silva L."/>
        </authorList>
    </citation>
    <scope>NUCLEOTIDE SEQUENCE [LARGE SCALE GENOMIC DNA]</scope>
    <source>
        <strain evidence="17">36Y_RITHPW</strain>
    </source>
</reference>
<evidence type="ECO:0000256" key="13">
    <source>
        <dbReference type="ARBA" id="ARBA00038478"/>
    </source>
</evidence>
<dbReference type="PRINTS" id="PR00476">
    <property type="entry name" value="PHFRCTKINASE"/>
</dbReference>
<keyword evidence="10" id="KW-0067">ATP-binding</keyword>
<feature type="domain" description="Phosphofructokinase" evidence="15">
    <location>
        <begin position="4"/>
        <end position="284"/>
    </location>
</feature>
<dbReference type="EMBL" id="NKHF01000040">
    <property type="protein sequence ID" value="PCK32089.1"/>
    <property type="molecule type" value="Genomic_DNA"/>
</dbReference>
<dbReference type="SUPFAM" id="SSF53784">
    <property type="entry name" value="Phosphofructokinase"/>
    <property type="match status" value="1"/>
</dbReference>
<evidence type="ECO:0000256" key="8">
    <source>
        <dbReference type="ARBA" id="ARBA00022741"/>
    </source>
</evidence>
<dbReference type="OrthoDB" id="9802503at2"/>
<evidence type="ECO:0000256" key="11">
    <source>
        <dbReference type="ARBA" id="ARBA00022842"/>
    </source>
</evidence>
<dbReference type="Gene3D" id="3.40.50.460">
    <property type="entry name" value="Phosphofructokinase domain"/>
    <property type="match status" value="1"/>
</dbReference>
<comment type="pathway">
    <text evidence="3">Carbohydrate degradation; glycolysis; D-glyceraldehyde 3-phosphate and glycerone phosphate from D-glucose: step 3/4.</text>
</comment>
<dbReference type="GO" id="GO:0006002">
    <property type="term" value="P:fructose 6-phosphate metabolic process"/>
    <property type="evidence" value="ECO:0007669"/>
    <property type="project" value="InterPro"/>
</dbReference>
<evidence type="ECO:0000256" key="6">
    <source>
        <dbReference type="ARBA" id="ARBA00022679"/>
    </source>
</evidence>
<dbReference type="GO" id="GO:0070095">
    <property type="term" value="F:fructose-6-phosphate binding"/>
    <property type="evidence" value="ECO:0007669"/>
    <property type="project" value="TreeGrafter"/>
</dbReference>
<evidence type="ECO:0000313" key="16">
    <source>
        <dbReference type="EMBL" id="PCK32089.1"/>
    </source>
</evidence>
<evidence type="ECO:0000256" key="10">
    <source>
        <dbReference type="ARBA" id="ARBA00022840"/>
    </source>
</evidence>
<dbReference type="GO" id="GO:0048029">
    <property type="term" value="F:monosaccharide binding"/>
    <property type="evidence" value="ECO:0007669"/>
    <property type="project" value="TreeGrafter"/>
</dbReference>
<name>A0A2A5JRX6_PSEO7</name>
<comment type="subcellular location">
    <subcellularLocation>
        <location evidence="2">Cytoplasm</location>
    </subcellularLocation>
</comment>
<dbReference type="InterPro" id="IPR035966">
    <property type="entry name" value="PKF_sf"/>
</dbReference>
<dbReference type="UniPathway" id="UPA00109">
    <property type="reaction ID" value="UER00182"/>
</dbReference>
<dbReference type="AlphaFoldDB" id="A0A2A5JRX6"/>
<keyword evidence="11" id="KW-0460">Magnesium</keyword>
<evidence type="ECO:0000256" key="4">
    <source>
        <dbReference type="ARBA" id="ARBA00012055"/>
    </source>
</evidence>
<proteinExistence type="inferred from homology"/>
<evidence type="ECO:0000256" key="9">
    <source>
        <dbReference type="ARBA" id="ARBA00022777"/>
    </source>
</evidence>
<dbReference type="GO" id="GO:0046872">
    <property type="term" value="F:metal ion binding"/>
    <property type="evidence" value="ECO:0007669"/>
    <property type="project" value="UniProtKB-KW"/>
</dbReference>
<dbReference type="Pfam" id="PF00365">
    <property type="entry name" value="PFK"/>
    <property type="match status" value="1"/>
</dbReference>
<dbReference type="GO" id="GO:0016208">
    <property type="term" value="F:AMP binding"/>
    <property type="evidence" value="ECO:0007669"/>
    <property type="project" value="TreeGrafter"/>
</dbReference>
<dbReference type="EC" id="2.7.1.11" evidence="4"/>
<keyword evidence="7" id="KW-0479">Metal-binding</keyword>
<accession>A0A2A5JRX6</accession>
<evidence type="ECO:0000256" key="7">
    <source>
        <dbReference type="ARBA" id="ARBA00022723"/>
    </source>
</evidence>
<dbReference type="GO" id="GO:0003872">
    <property type="term" value="F:6-phosphofructokinase activity"/>
    <property type="evidence" value="ECO:0007669"/>
    <property type="project" value="UniProtKB-EC"/>
</dbReference>
<evidence type="ECO:0000313" key="17">
    <source>
        <dbReference type="Proteomes" id="UP000228621"/>
    </source>
</evidence>
<dbReference type="InterPro" id="IPR022953">
    <property type="entry name" value="ATP_PFK"/>
</dbReference>
<dbReference type="GO" id="GO:0042802">
    <property type="term" value="F:identical protein binding"/>
    <property type="evidence" value="ECO:0007669"/>
    <property type="project" value="TreeGrafter"/>
</dbReference>
<organism evidence="16 17">
    <name type="scientific">Pseudoalteromonas piscicida</name>
    <dbReference type="NCBI Taxonomy" id="43662"/>
    <lineage>
        <taxon>Bacteria</taxon>
        <taxon>Pseudomonadati</taxon>
        <taxon>Pseudomonadota</taxon>
        <taxon>Gammaproteobacteria</taxon>
        <taxon>Alteromonadales</taxon>
        <taxon>Pseudoalteromonadaceae</taxon>
        <taxon>Pseudoalteromonas</taxon>
    </lineage>
</organism>
<dbReference type="GO" id="GO:0061621">
    <property type="term" value="P:canonical glycolysis"/>
    <property type="evidence" value="ECO:0007669"/>
    <property type="project" value="TreeGrafter"/>
</dbReference>
<keyword evidence="6 16" id="KW-0808">Transferase</keyword>
<dbReference type="PANTHER" id="PTHR13697">
    <property type="entry name" value="PHOSPHOFRUCTOKINASE"/>
    <property type="match status" value="1"/>
</dbReference>
<keyword evidence="9 16" id="KW-0418">Kinase</keyword>
<evidence type="ECO:0000259" key="15">
    <source>
        <dbReference type="Pfam" id="PF00365"/>
    </source>
</evidence>
<keyword evidence="5" id="KW-0963">Cytoplasm</keyword>
<evidence type="ECO:0000256" key="1">
    <source>
        <dbReference type="ARBA" id="ARBA00001946"/>
    </source>
</evidence>
<sequence length="337" mass="36200">MTKRIAVLTSGGDAPGMNSAIRAITLSAIKSGFQCFGFFHGYNGLIEQEYTELDTHTVTDITQLGGTILKSARCPAMLEPAGVLQAVNALRKLHIDVLIVIGGDGSFRGMQALSEHWEGQLIGLPGTIDNDLAGCDNTIGFSTAVNTATSAIDKIRDTANAFERVFITEVMGRHNGHIAYHVGIATGAEAIISFENCNPKNAPEILQHLKKAIEQQQQKHGSFLIVLAENLWPGGAQALKDKINKTSATNCALCVLGHIQRGGAPSVEDRILATELGVAAVEAVRHDKELIHADLCPIMIGKINGMLSHTAIEQVLGLDKPVSPQWVQRYQHFLAES</sequence>
<dbReference type="InterPro" id="IPR012003">
    <property type="entry name" value="ATP_PFK_prok-type"/>
</dbReference>